<dbReference type="Gene3D" id="2.60.120.260">
    <property type="entry name" value="Galactose-binding domain-like"/>
    <property type="match status" value="1"/>
</dbReference>
<proteinExistence type="predicted"/>
<keyword evidence="3" id="KW-1185">Reference proteome</keyword>
<dbReference type="CDD" id="cd04080">
    <property type="entry name" value="CBM6_cellulase-like"/>
    <property type="match status" value="1"/>
</dbReference>
<dbReference type="Pfam" id="PF03422">
    <property type="entry name" value="CBM_6"/>
    <property type="match status" value="1"/>
</dbReference>
<dbReference type="PROSITE" id="PS51175">
    <property type="entry name" value="CBM6"/>
    <property type="match status" value="1"/>
</dbReference>
<protein>
    <submittedName>
        <fullName evidence="2">Carbohydrate-binding protein</fullName>
    </submittedName>
</protein>
<dbReference type="InterPro" id="IPR005084">
    <property type="entry name" value="CBM6"/>
</dbReference>
<evidence type="ECO:0000259" key="1">
    <source>
        <dbReference type="PROSITE" id="PS51175"/>
    </source>
</evidence>
<gene>
    <name evidence="2" type="ORF">J0383_21660</name>
</gene>
<dbReference type="InterPro" id="IPR008979">
    <property type="entry name" value="Galactose-bd-like_sf"/>
</dbReference>
<organism evidence="2 3">
    <name type="scientific">Flavobacterium endoglycinae</name>
    <dbReference type="NCBI Taxonomy" id="2816357"/>
    <lineage>
        <taxon>Bacteria</taxon>
        <taxon>Pseudomonadati</taxon>
        <taxon>Bacteroidota</taxon>
        <taxon>Flavobacteriia</taxon>
        <taxon>Flavobacteriales</taxon>
        <taxon>Flavobacteriaceae</taxon>
        <taxon>Flavobacterium</taxon>
    </lineage>
</organism>
<sequence>MKTWSLLICGIAVGLLSFVKPVNIGEPWKGTFQQIPGKIECEFYDEGGEGTAYHDTDADNNGSGKLNPINGNPLHEFRIKEGVDISYTKDGDIDNTSFNKVSRSLNQLYLGWTQPSEWINYSVEVQKSGTYTIGVLYTANGDGAISIDVNGKDATGLLTIESTHDDKDPVDWRQWHHWNESKSLGKIKLKKGKQLLTLHIVKNGNMNLDYLNFIPN</sequence>
<name>A0ABX7QCQ5_9FLAO</name>
<dbReference type="RefSeq" id="WP_207296031.1">
    <property type="nucleotide sequence ID" value="NZ_CP071448.1"/>
</dbReference>
<feature type="domain" description="CBM6" evidence="1">
    <location>
        <begin position="77"/>
        <end position="214"/>
    </location>
</feature>
<reference evidence="2 3" key="1">
    <citation type="submission" date="2021-03" db="EMBL/GenBank/DDBJ databases">
        <title>Flavobacterium kribbensis sp. nov, an endophytic bacteria, isolated from soybean.</title>
        <authorList>
            <person name="Lee J."/>
            <person name="Seo J."/>
        </authorList>
    </citation>
    <scope>NUCLEOTIDE SEQUENCE [LARGE SCALE GENOMIC DNA]</scope>
    <source>
        <strain evidence="2 3">BB8</strain>
    </source>
</reference>
<dbReference type="SUPFAM" id="SSF49785">
    <property type="entry name" value="Galactose-binding domain-like"/>
    <property type="match status" value="1"/>
</dbReference>
<dbReference type="Proteomes" id="UP000663440">
    <property type="component" value="Chromosome"/>
</dbReference>
<dbReference type="EMBL" id="CP071448">
    <property type="protein sequence ID" value="QSW88832.1"/>
    <property type="molecule type" value="Genomic_DNA"/>
</dbReference>
<accession>A0ABX7QCQ5</accession>
<evidence type="ECO:0000313" key="2">
    <source>
        <dbReference type="EMBL" id="QSW88832.1"/>
    </source>
</evidence>
<evidence type="ECO:0000313" key="3">
    <source>
        <dbReference type="Proteomes" id="UP000663440"/>
    </source>
</evidence>